<dbReference type="PANTHER" id="PTHR22576:SF37">
    <property type="entry name" value="MUCOSA-ASSOCIATED LYMPHOID TISSUE LYMPHOMA TRANSLOCATION PROTEIN 1"/>
    <property type="match status" value="1"/>
</dbReference>
<dbReference type="InterPro" id="IPR011990">
    <property type="entry name" value="TPR-like_helical_dom_sf"/>
</dbReference>
<keyword evidence="3" id="KW-1185">Reference proteome</keyword>
<dbReference type="GO" id="GO:0006508">
    <property type="term" value="P:proteolysis"/>
    <property type="evidence" value="ECO:0007669"/>
    <property type="project" value="InterPro"/>
</dbReference>
<dbReference type="PROSITE" id="PS50208">
    <property type="entry name" value="CASPASE_P20"/>
    <property type="match status" value="1"/>
</dbReference>
<evidence type="ECO:0000313" key="2">
    <source>
        <dbReference type="EMBL" id="PSJ57020.1"/>
    </source>
</evidence>
<proteinExistence type="predicted"/>
<dbReference type="Pfam" id="PF00656">
    <property type="entry name" value="Peptidase_C14"/>
    <property type="match status" value="1"/>
</dbReference>
<sequence length="882" mass="94445">MEFLPASCRSWLAILRIATVFLALIALADLAADPALAAGEPVHGRRAALVIGNSGYANLPKLPNAVNDAERIGAVLRDANFEVTIGKDVDKAGLERTVREFLQTLNDGDVALFYYSGHAVQVADQNFIIPVDASLSSSYDLEVQSYNVNSLLDYMRATSGLQILVLDACRDNPFRNQYYYLGDKKIDVAGKKGLASLTPKQGSLIVYSTAPNDVAYDGGGDLSPFAGAFAEKALSPNKEVREVLTMVRTAVMDKTGGRQVPWDVSSLTSQFYFVSAQEVLVLGESVTEVRVGADATRVALNIQPPIASSGMTLTATFEKAPRAGILLLDDKTVQPGTPIAADRIDDIVYATDAGQKPVELLPYTIKSDTGQSANGAVAIVFDASVPATAEKPVVVASNDDSASITKAITPVKLTVSSDVGTGFTPVPTLELGAGRPTGWLRVEQRDPSAQVAVGGELLVLGDLVKAEDLPKVRIRPAIHRSDAEAAIVLKSVVTAPEAKPVVITVDAEVNACDRLAAEPLDIQAVTEGVLPNDIAIDEALAACGEAVADFPEIPRFKFQYGRVLYAKGDFPGALKMVREALDGGHVRAGHFLGRLYQLGAAVELDPKKAIPLFEAAARRGDPYGQYSLGRALLDGKGVKANVRRGIELLNKAAESGHTYALNQLGAEYRYGNRVPRDIERAYVMFETSTNRGDIWGEVNLGMMYRDGVFVKEDAARAYRMFDEANRKLHPYAGTLMALMDRKAGKTDQAALLKLFRESAVRGDGWGAFYAAEIVSAEPSLAADPDEALRLYGLAVARKAGKASDDARARLAAMPRERLVTELQKTLVRLGAAGVDVDGKLGPKARAAAADVLGSKPPSDPVDLFAEIVRHEWVQSTPRLDML</sequence>
<dbReference type="AlphaFoldDB" id="A0A2P7S3G6"/>
<evidence type="ECO:0000259" key="1">
    <source>
        <dbReference type="PROSITE" id="PS50208"/>
    </source>
</evidence>
<dbReference type="Pfam" id="PF08238">
    <property type="entry name" value="Sel1"/>
    <property type="match status" value="4"/>
</dbReference>
<dbReference type="InterPro" id="IPR011600">
    <property type="entry name" value="Pept_C14_caspase"/>
</dbReference>
<dbReference type="OrthoDB" id="9816009at2"/>
<dbReference type="SUPFAM" id="SSF81901">
    <property type="entry name" value="HCP-like"/>
    <property type="match status" value="1"/>
</dbReference>
<dbReference type="PANTHER" id="PTHR22576">
    <property type="entry name" value="MUCOSA ASSOCIATED LYMPHOID TISSUE LYMPHOMA TRANSLOCATION PROTEIN 1/PARACASPASE"/>
    <property type="match status" value="1"/>
</dbReference>
<dbReference type="Proteomes" id="UP000241229">
    <property type="component" value="Unassembled WGS sequence"/>
</dbReference>
<dbReference type="InterPro" id="IPR029030">
    <property type="entry name" value="Caspase-like_dom_sf"/>
</dbReference>
<dbReference type="SMART" id="SM00671">
    <property type="entry name" value="SEL1"/>
    <property type="match status" value="4"/>
</dbReference>
<comment type="caution">
    <text evidence="2">The sequence shown here is derived from an EMBL/GenBank/DDBJ whole genome shotgun (WGS) entry which is preliminary data.</text>
</comment>
<name>A0A2P7S3G6_9HYPH</name>
<organism evidence="2 3">
    <name type="scientific">Kumtagia ephedrae</name>
    <dbReference type="NCBI Taxonomy" id="2116701"/>
    <lineage>
        <taxon>Bacteria</taxon>
        <taxon>Pseudomonadati</taxon>
        <taxon>Pseudomonadota</taxon>
        <taxon>Alphaproteobacteria</taxon>
        <taxon>Hyphomicrobiales</taxon>
        <taxon>Phyllobacteriaceae</taxon>
        <taxon>Kumtagia</taxon>
    </lineage>
</organism>
<dbReference type="SUPFAM" id="SSF52129">
    <property type="entry name" value="Caspase-like"/>
    <property type="match status" value="1"/>
</dbReference>
<feature type="domain" description="Caspase family p20" evidence="1">
    <location>
        <begin position="44"/>
        <end position="121"/>
    </location>
</feature>
<dbReference type="InterPro" id="IPR052039">
    <property type="entry name" value="Caspase-related_regulators"/>
</dbReference>
<dbReference type="GO" id="GO:0004197">
    <property type="term" value="F:cysteine-type endopeptidase activity"/>
    <property type="evidence" value="ECO:0007669"/>
    <property type="project" value="InterPro"/>
</dbReference>
<dbReference type="InterPro" id="IPR001309">
    <property type="entry name" value="Pept_C14_p20"/>
</dbReference>
<dbReference type="InterPro" id="IPR006597">
    <property type="entry name" value="Sel1-like"/>
</dbReference>
<gene>
    <name evidence="2" type="ORF">C7I84_19305</name>
</gene>
<accession>A0A2P7S3G6</accession>
<protein>
    <recommendedName>
        <fullName evidence="1">Caspase family p20 domain-containing protein</fullName>
    </recommendedName>
</protein>
<dbReference type="RefSeq" id="WP_106773847.1">
    <property type="nucleotide sequence ID" value="NZ_PXYK01000019.1"/>
</dbReference>
<dbReference type="EMBL" id="PXYK01000019">
    <property type="protein sequence ID" value="PSJ57020.1"/>
    <property type="molecule type" value="Genomic_DNA"/>
</dbReference>
<evidence type="ECO:0000313" key="3">
    <source>
        <dbReference type="Proteomes" id="UP000241229"/>
    </source>
</evidence>
<dbReference type="Gene3D" id="3.40.50.1460">
    <property type="match status" value="1"/>
</dbReference>
<dbReference type="Gene3D" id="1.25.40.10">
    <property type="entry name" value="Tetratricopeptide repeat domain"/>
    <property type="match status" value="1"/>
</dbReference>
<reference evidence="2 3" key="1">
    <citation type="submission" date="2018-03" db="EMBL/GenBank/DDBJ databases">
        <title>The draft genome of Mesorhizobium sp. 6GN-30.</title>
        <authorList>
            <person name="Liu L."/>
            <person name="Li L."/>
            <person name="Wang T."/>
            <person name="Zhang X."/>
            <person name="Liang L."/>
        </authorList>
    </citation>
    <scope>NUCLEOTIDE SEQUENCE [LARGE SCALE GENOMIC DNA]</scope>
    <source>
        <strain evidence="2 3">6GN30</strain>
    </source>
</reference>